<dbReference type="Gene3D" id="3.90.1150.10">
    <property type="entry name" value="Aspartate Aminotransferase, domain 1"/>
    <property type="match status" value="1"/>
</dbReference>
<dbReference type="EC" id="2.6.1.52" evidence="12"/>
<dbReference type="GO" id="GO:0006564">
    <property type="term" value="P:L-serine biosynthetic process"/>
    <property type="evidence" value="ECO:0007669"/>
    <property type="project" value="UniProtKB-UniRule"/>
</dbReference>
<keyword evidence="9 12" id="KW-0718">Serine biosynthesis</keyword>
<comment type="subunit">
    <text evidence="12">Homodimer.</text>
</comment>
<dbReference type="InterPro" id="IPR015424">
    <property type="entry name" value="PyrdxlP-dep_Trfase"/>
</dbReference>
<evidence type="ECO:0000256" key="10">
    <source>
        <dbReference type="ARBA" id="ARBA00047630"/>
    </source>
</evidence>
<comment type="function">
    <text evidence="12">Catalyzes the reversible conversion of 3-phosphohydroxypyruvate to phosphoserine and of 3-hydroxy-2-oxo-4-phosphonooxybutanoate to phosphohydroxythreonine.</text>
</comment>
<keyword evidence="8 12" id="KW-0664">Pyridoxine biosynthesis</keyword>
<evidence type="ECO:0000256" key="12">
    <source>
        <dbReference type="HAMAP-Rule" id="MF_00160"/>
    </source>
</evidence>
<dbReference type="GO" id="GO:0004648">
    <property type="term" value="F:O-phospho-L-serine:2-oxoglutarate aminotransferase activity"/>
    <property type="evidence" value="ECO:0007669"/>
    <property type="project" value="UniProtKB-UniRule"/>
</dbReference>
<keyword evidence="5 12" id="KW-0028">Amino-acid biosynthesis</keyword>
<dbReference type="Gene3D" id="3.40.640.10">
    <property type="entry name" value="Type I PLP-dependent aspartate aminotransferase-like (Major domain)"/>
    <property type="match status" value="1"/>
</dbReference>
<evidence type="ECO:0000256" key="8">
    <source>
        <dbReference type="ARBA" id="ARBA00023096"/>
    </source>
</evidence>
<feature type="binding site" evidence="12">
    <location>
        <position position="113"/>
    </location>
    <ligand>
        <name>pyridoxal 5'-phosphate</name>
        <dbReference type="ChEBI" id="CHEBI:597326"/>
    </ligand>
</feature>
<evidence type="ECO:0000256" key="11">
    <source>
        <dbReference type="ARBA" id="ARBA00049007"/>
    </source>
</evidence>
<evidence type="ECO:0000256" key="4">
    <source>
        <dbReference type="ARBA" id="ARBA00022576"/>
    </source>
</evidence>
<dbReference type="SUPFAM" id="SSF53383">
    <property type="entry name" value="PLP-dependent transferases"/>
    <property type="match status" value="1"/>
</dbReference>
<feature type="modified residue" description="N6-(pyridoxal phosphate)lysine" evidence="12">
    <location>
        <position position="200"/>
    </location>
</feature>
<dbReference type="Proteomes" id="UP000190962">
    <property type="component" value="Unassembled WGS sequence"/>
</dbReference>
<keyword evidence="12" id="KW-0963">Cytoplasm</keyword>
<dbReference type="Pfam" id="PF00266">
    <property type="entry name" value="Aminotran_5"/>
    <property type="match status" value="1"/>
</dbReference>
<dbReference type="PANTHER" id="PTHR43247:SF1">
    <property type="entry name" value="PHOSPHOSERINE AMINOTRANSFERASE"/>
    <property type="match status" value="1"/>
</dbReference>
<dbReference type="InterPro" id="IPR000192">
    <property type="entry name" value="Aminotrans_V_dom"/>
</dbReference>
<evidence type="ECO:0000256" key="1">
    <source>
        <dbReference type="ARBA" id="ARBA00004915"/>
    </source>
</evidence>
<dbReference type="UniPathway" id="UPA00135">
    <property type="reaction ID" value="UER00197"/>
</dbReference>
<comment type="similarity">
    <text evidence="3 12">Belongs to the class-V pyridoxal-phosphate-dependent aminotransferase family. SerC subfamily.</text>
</comment>
<feature type="binding site" evidence="12">
    <location>
        <position position="53"/>
    </location>
    <ligand>
        <name>L-glutamate</name>
        <dbReference type="ChEBI" id="CHEBI:29985"/>
    </ligand>
</feature>
<dbReference type="InterPro" id="IPR015421">
    <property type="entry name" value="PyrdxlP-dep_Trfase_major"/>
</dbReference>
<evidence type="ECO:0000256" key="2">
    <source>
        <dbReference type="ARBA" id="ARBA00005099"/>
    </source>
</evidence>
<comment type="catalytic activity">
    <reaction evidence="10 12">
        <text>4-(phosphooxy)-L-threonine + 2-oxoglutarate = (R)-3-hydroxy-2-oxo-4-phosphooxybutanoate + L-glutamate</text>
        <dbReference type="Rhea" id="RHEA:16573"/>
        <dbReference type="ChEBI" id="CHEBI:16810"/>
        <dbReference type="ChEBI" id="CHEBI:29985"/>
        <dbReference type="ChEBI" id="CHEBI:58452"/>
        <dbReference type="ChEBI" id="CHEBI:58538"/>
        <dbReference type="EC" id="2.6.1.52"/>
    </reaction>
</comment>
<keyword evidence="6 12" id="KW-0808">Transferase</keyword>
<comment type="caution">
    <text evidence="14">The sequence shown here is derived from an EMBL/GenBank/DDBJ whole genome shotgun (WGS) entry which is preliminary data.</text>
</comment>
<protein>
    <recommendedName>
        <fullName evidence="12">Phosphoserine aminotransferase</fullName>
        <ecNumber evidence="12">2.6.1.52</ecNumber>
    </recommendedName>
    <alternativeName>
        <fullName evidence="12">Phosphohydroxythreonine aminotransferase</fullName>
        <shortName evidence="12">PSAT</shortName>
    </alternativeName>
</protein>
<feature type="binding site" evidence="12">
    <location>
        <position position="199"/>
    </location>
    <ligand>
        <name>pyridoxal 5'-phosphate</name>
        <dbReference type="ChEBI" id="CHEBI:597326"/>
    </ligand>
</feature>
<feature type="binding site" evidence="12">
    <location>
        <position position="157"/>
    </location>
    <ligand>
        <name>pyridoxal 5'-phosphate</name>
        <dbReference type="ChEBI" id="CHEBI:597326"/>
    </ligand>
</feature>
<dbReference type="AlphaFoldDB" id="A0A1T2CL74"/>
<sequence length="365" mass="40410">MSPVSGSVSVNNSEIHNFYAGPGKLPLSVLERIENELYDYRNTGMSIMEISHRAPPVVELLERTKEKIRRLMGLADTDAVLFLQGGGSMQFHMVPMNLSEEGDAVDYVDTGYWTTNINAAQAMGRDVGIVARDHGAIPSDFDSRPDSKYLHICSNNTVVGTQWHDFPEVDAPLVADMSSDILSRRIDSSQFGLIYAHAQKTIGAAGVTVVIVPQATLERIPDGLPPFFDYRAHNAASSNYHTPPVFAIYVVECMLDWIEKEMGGMVALEERNKRKAELLYSCLDHSGLFNCDVEPDSRSLMNVVFDLADQALSESFSREAREAGLIGLDGHRSRGGFRASIYNAVEPDDVKSLAEFIAEFERRRG</sequence>
<evidence type="ECO:0000256" key="9">
    <source>
        <dbReference type="ARBA" id="ARBA00023299"/>
    </source>
</evidence>
<comment type="pathway">
    <text evidence="1 12">Cofactor biosynthesis; pyridoxine 5'-phosphate biosynthesis; pyridoxine 5'-phosphate from D-erythrose 4-phosphate: step 3/5.</text>
</comment>
<dbReference type="FunFam" id="3.90.1150.10:FF:000006">
    <property type="entry name" value="Phosphoserine aminotransferase"/>
    <property type="match status" value="1"/>
</dbReference>
<keyword evidence="7 12" id="KW-0663">Pyridoxal phosphate</keyword>
<keyword evidence="4 12" id="KW-0032">Aminotransferase</keyword>
<dbReference type="EMBL" id="MPNX01000004">
    <property type="protein sequence ID" value="OOY35597.1"/>
    <property type="molecule type" value="Genomic_DNA"/>
</dbReference>
<evidence type="ECO:0000256" key="3">
    <source>
        <dbReference type="ARBA" id="ARBA00006904"/>
    </source>
</evidence>
<comment type="catalytic activity">
    <reaction evidence="11 12">
        <text>O-phospho-L-serine + 2-oxoglutarate = 3-phosphooxypyruvate + L-glutamate</text>
        <dbReference type="Rhea" id="RHEA:14329"/>
        <dbReference type="ChEBI" id="CHEBI:16810"/>
        <dbReference type="ChEBI" id="CHEBI:18110"/>
        <dbReference type="ChEBI" id="CHEBI:29985"/>
        <dbReference type="ChEBI" id="CHEBI:57524"/>
        <dbReference type="EC" id="2.6.1.52"/>
    </reaction>
</comment>
<evidence type="ECO:0000256" key="5">
    <source>
        <dbReference type="ARBA" id="ARBA00022605"/>
    </source>
</evidence>
<evidence type="ECO:0000259" key="13">
    <source>
        <dbReference type="Pfam" id="PF00266"/>
    </source>
</evidence>
<dbReference type="PIRSF" id="PIRSF000525">
    <property type="entry name" value="SerC"/>
    <property type="match status" value="1"/>
</dbReference>
<name>A0A1T2CL74_SOVGS</name>
<evidence type="ECO:0000256" key="7">
    <source>
        <dbReference type="ARBA" id="ARBA00022898"/>
    </source>
</evidence>
<comment type="cofactor">
    <cofactor evidence="12">
        <name>pyridoxal 5'-phosphate</name>
        <dbReference type="ChEBI" id="CHEBI:597326"/>
    </cofactor>
    <text evidence="12">Binds 1 pyridoxal phosphate per subunit.</text>
</comment>
<comment type="subcellular location">
    <subcellularLocation>
        <location evidence="12">Cytoplasm</location>
    </subcellularLocation>
</comment>
<dbReference type="InterPro" id="IPR022278">
    <property type="entry name" value="Pser_aminoTfrase"/>
</dbReference>
<dbReference type="HAMAP" id="MF_00160">
    <property type="entry name" value="SerC_aminotrans_5"/>
    <property type="match status" value="1"/>
</dbReference>
<dbReference type="GO" id="GO:0008615">
    <property type="term" value="P:pyridoxine biosynthetic process"/>
    <property type="evidence" value="ECO:0007669"/>
    <property type="project" value="UniProtKB-UniRule"/>
</dbReference>
<reference evidence="14 15" key="1">
    <citation type="submission" date="2016-11" db="EMBL/GenBank/DDBJ databases">
        <title>Mixed transmission modes and dynamic genome evolution in an obligate animal-bacterial symbiosis.</title>
        <authorList>
            <person name="Russell S.L."/>
            <person name="Corbett-Detig R.B."/>
            <person name="Cavanaugh C.M."/>
        </authorList>
    </citation>
    <scope>NUCLEOTIDE SEQUENCE [LARGE SCALE GENOMIC DNA]</scope>
    <source>
        <strain evidence="14">MA-KB16</strain>
    </source>
</reference>
<dbReference type="InterPro" id="IPR015422">
    <property type="entry name" value="PyrdxlP-dep_Trfase_small"/>
</dbReference>
<proteinExistence type="inferred from homology"/>
<dbReference type="GO" id="GO:0030170">
    <property type="term" value="F:pyridoxal phosphate binding"/>
    <property type="evidence" value="ECO:0007669"/>
    <property type="project" value="UniProtKB-UniRule"/>
</dbReference>
<organism evidence="14 15">
    <name type="scientific">Solemya velum gill symbiont</name>
    <dbReference type="NCBI Taxonomy" id="2340"/>
    <lineage>
        <taxon>Bacteria</taxon>
        <taxon>Pseudomonadati</taxon>
        <taxon>Pseudomonadota</taxon>
        <taxon>Gammaproteobacteria</taxon>
        <taxon>sulfur-oxidizing symbionts</taxon>
    </lineage>
</organism>
<feature type="domain" description="Aminotransferase class V" evidence="13">
    <location>
        <begin position="16"/>
        <end position="353"/>
    </location>
</feature>
<evidence type="ECO:0000313" key="14">
    <source>
        <dbReference type="EMBL" id="OOY35597.1"/>
    </source>
</evidence>
<feature type="binding site" evidence="12">
    <location>
        <begin position="87"/>
        <end position="88"/>
    </location>
    <ligand>
        <name>pyridoxal 5'-phosphate</name>
        <dbReference type="ChEBI" id="CHEBI:597326"/>
    </ligand>
</feature>
<comment type="pathway">
    <text evidence="2 12">Amino-acid biosynthesis; L-serine biosynthesis; L-serine from 3-phospho-D-glycerate: step 2/3.</text>
</comment>
<dbReference type="UniPathway" id="UPA00244">
    <property type="reaction ID" value="UER00311"/>
</dbReference>
<dbReference type="FunFam" id="3.40.640.10:FF:000010">
    <property type="entry name" value="Phosphoserine aminotransferase"/>
    <property type="match status" value="1"/>
</dbReference>
<comment type="caution">
    <text evidence="12">Lacks conserved residue(s) required for the propagation of feature annotation.</text>
</comment>
<evidence type="ECO:0000256" key="6">
    <source>
        <dbReference type="ARBA" id="ARBA00022679"/>
    </source>
</evidence>
<feature type="binding site" evidence="12">
    <location>
        <position position="176"/>
    </location>
    <ligand>
        <name>pyridoxal 5'-phosphate</name>
        <dbReference type="ChEBI" id="CHEBI:597326"/>
    </ligand>
</feature>
<dbReference type="PANTHER" id="PTHR43247">
    <property type="entry name" value="PHOSPHOSERINE AMINOTRANSFERASE"/>
    <property type="match status" value="1"/>
</dbReference>
<dbReference type="GO" id="GO:0005737">
    <property type="term" value="C:cytoplasm"/>
    <property type="evidence" value="ECO:0007669"/>
    <property type="project" value="UniProtKB-SubCell"/>
</dbReference>
<evidence type="ECO:0000313" key="15">
    <source>
        <dbReference type="Proteomes" id="UP000190962"/>
    </source>
</evidence>
<accession>A0A1T2CL74</accession>
<dbReference type="NCBIfam" id="NF003764">
    <property type="entry name" value="PRK05355.1"/>
    <property type="match status" value="1"/>
</dbReference>
<gene>
    <name evidence="12" type="primary">serC</name>
    <name evidence="14" type="ORF">BOV88_05000</name>
</gene>